<evidence type="ECO:0000313" key="12">
    <source>
        <dbReference type="EMBL" id="CAD7078937.1"/>
    </source>
</evidence>
<feature type="region of interest" description="Disordered" evidence="8">
    <location>
        <begin position="285"/>
        <end position="304"/>
    </location>
</feature>
<feature type="domain" description="PKD/Chitinase" evidence="11">
    <location>
        <begin position="413"/>
        <end position="502"/>
    </location>
</feature>
<evidence type="ECO:0000256" key="3">
    <source>
        <dbReference type="ARBA" id="ARBA00022692"/>
    </source>
</evidence>
<comment type="subcellular location">
    <subcellularLocation>
        <location evidence="1">Cell membrane</location>
    </subcellularLocation>
</comment>
<dbReference type="CDD" id="cd00146">
    <property type="entry name" value="PKD"/>
    <property type="match status" value="3"/>
</dbReference>
<dbReference type="SUPFAM" id="SSF49299">
    <property type="entry name" value="PKD domain"/>
    <property type="match status" value="4"/>
</dbReference>
<reference evidence="12 13" key="1">
    <citation type="submission" date="2020-11" db="EMBL/GenBank/DDBJ databases">
        <authorList>
            <person name="Wallbank WR R."/>
            <person name="Pardo Diaz C."/>
            <person name="Kozak K."/>
            <person name="Martin S."/>
            <person name="Jiggins C."/>
            <person name="Moest M."/>
            <person name="Warren A I."/>
            <person name="Generalovic N T."/>
            <person name="Byers J.R.P. K."/>
            <person name="Montejo-Kovacevich G."/>
            <person name="Yen C E."/>
        </authorList>
    </citation>
    <scope>NUCLEOTIDE SEQUENCE [LARGE SCALE GENOMIC DNA]</scope>
</reference>
<dbReference type="Pfam" id="PF22352">
    <property type="entry name" value="K319L-like_PKD"/>
    <property type="match status" value="5"/>
</dbReference>
<evidence type="ECO:0000256" key="5">
    <source>
        <dbReference type="ARBA" id="ARBA00022989"/>
    </source>
</evidence>
<dbReference type="EMBL" id="LR899009">
    <property type="protein sequence ID" value="CAD7078937.1"/>
    <property type="molecule type" value="Genomic_DNA"/>
</dbReference>
<proteinExistence type="predicted"/>
<dbReference type="GO" id="GO:0001764">
    <property type="term" value="P:neuron migration"/>
    <property type="evidence" value="ECO:0007669"/>
    <property type="project" value="TreeGrafter"/>
</dbReference>
<feature type="chain" id="PRO_5031311596" description="PKD/Chitinase domain-containing protein" evidence="10">
    <location>
        <begin position="19"/>
        <end position="1038"/>
    </location>
</feature>
<gene>
    <name evidence="12" type="ORF">HERILL_LOCUS2176</name>
</gene>
<dbReference type="OrthoDB" id="536372at2759"/>
<evidence type="ECO:0000256" key="4">
    <source>
        <dbReference type="ARBA" id="ARBA00022737"/>
    </source>
</evidence>
<keyword evidence="13" id="KW-1185">Reference proteome</keyword>
<dbReference type="InterPro" id="IPR035986">
    <property type="entry name" value="PKD_dom_sf"/>
</dbReference>
<sequence length="1038" mass="115253">MMERLVLILLFVLASSDGTKNVDEPVNFGEICPFILQKVFKGSVPVGKMEAGNYTEVTKDDPDLKTCVEDCCLKKSECNVAFMYDKKCYHIKCISNELCLPKQRTDGLSTNLQMVLVTPVNDGTIEDLSWLDILKNSKAFNDFLPSLQDKSLRYWPNSRKYSLSESLENNLPFIPDEEQLPTKRIGQLFTARKGFDSFGNDQQYAIDENDLLAEESAYLPETKVICEVGVDNACQPNEECVRLLAKSRGGICECKRNYRRNEIGECVSGAPLFSGTSLVEKILENESQVNRDSNADSNDKKEKESKKLLEQLTVSVKNKTVRFPEKEVTLAAYVVPDEQTSGNIYKYQWTLITQPQGAVNGTISDQTKDKIKLSNLSEGLYIFKVTVTGNGSYGETMANVTVTPERRINKPPVAVITPKEQTVKLPSSQAILDGSTSTDDDKIVNWHWELLQGPIGYQKKLPETETLQLSDLEPGNYEFKLTVTDSDNVQDSTTANITVLKEKDYPPQANAGADVILYLPHNNVTLNGSLSTDDRGIVSWEWTKDANDQGKAVDMQNTRTPYLELSNLEEGIYTFELKVTDASNQSNTAKVHVFVKPPTNLPPTANAGANMTINLPLTWVTLNGSKSTDDIRVTNYYWRQKSGPNTATIINANSAVANATSLTLGLYVFELVVSDENQNNSSDTVWIKVIQEKNSPPVAKAGGDKSVTLPVSAIYLNGSESYDDLGIVNYTWSRDGTSLATGNIVGTTNYEPVLILTNVVPGRFIFKLTVTDDQGLTSTDTVSIIVHPDPLVLNLVELTLSMGISVLTQSELDSLVQKISLLLGDVKVRVRDLRTEPKTGDAIIIFYVDRVGPDGKATPVSGLEVERILKDKFWRDASILGTTFTDVRTTICQYNCSEHGFCNSVTRACMCDTFWMPSIFYFWGIDEANCDWSILYVAIGIFVGFLLLSGIFWGITCLCRRSHKPRTRTKVQKYALLGTQEDDIPSFTRNTSLTDSETDSDVVFENRTKSTNGVLRSNGVSKNGPKFSTTRLGRRIKT</sequence>
<accession>A0A7R8UF92</accession>
<dbReference type="PANTHER" id="PTHR46182:SF2">
    <property type="entry name" value="FI19480P1"/>
    <property type="match status" value="1"/>
</dbReference>
<dbReference type="InterPro" id="IPR022409">
    <property type="entry name" value="PKD/Chitinase_dom"/>
</dbReference>
<feature type="domain" description="PKD/Chitinase" evidence="11">
    <location>
        <begin position="311"/>
        <end position="405"/>
    </location>
</feature>
<feature type="signal peptide" evidence="10">
    <location>
        <begin position="1"/>
        <end position="18"/>
    </location>
</feature>
<evidence type="ECO:0000313" key="13">
    <source>
        <dbReference type="Proteomes" id="UP000594454"/>
    </source>
</evidence>
<organism evidence="12 13">
    <name type="scientific">Hermetia illucens</name>
    <name type="common">Black soldier fly</name>
    <dbReference type="NCBI Taxonomy" id="343691"/>
    <lineage>
        <taxon>Eukaryota</taxon>
        <taxon>Metazoa</taxon>
        <taxon>Ecdysozoa</taxon>
        <taxon>Arthropoda</taxon>
        <taxon>Hexapoda</taxon>
        <taxon>Insecta</taxon>
        <taxon>Pterygota</taxon>
        <taxon>Neoptera</taxon>
        <taxon>Endopterygota</taxon>
        <taxon>Diptera</taxon>
        <taxon>Brachycera</taxon>
        <taxon>Stratiomyomorpha</taxon>
        <taxon>Stratiomyidae</taxon>
        <taxon>Hermetiinae</taxon>
        <taxon>Hermetia</taxon>
    </lineage>
</organism>
<feature type="domain" description="PKD/Chitinase" evidence="11">
    <location>
        <begin position="512"/>
        <end position="598"/>
    </location>
</feature>
<keyword evidence="10" id="KW-0732">Signal</keyword>
<dbReference type="SMART" id="SM00089">
    <property type="entry name" value="PKD"/>
    <property type="match status" value="5"/>
</dbReference>
<dbReference type="InterPro" id="IPR013783">
    <property type="entry name" value="Ig-like_fold"/>
</dbReference>
<dbReference type="AlphaFoldDB" id="A0A7R8UF92"/>
<dbReference type="InterPro" id="IPR029865">
    <property type="entry name" value="KIAA0319-like"/>
</dbReference>
<protein>
    <recommendedName>
        <fullName evidence="11">PKD/Chitinase domain-containing protein</fullName>
    </recommendedName>
</protein>
<keyword evidence="3 9" id="KW-0812">Transmembrane</keyword>
<feature type="transmembrane region" description="Helical" evidence="9">
    <location>
        <begin position="934"/>
        <end position="959"/>
    </location>
</feature>
<evidence type="ECO:0000256" key="1">
    <source>
        <dbReference type="ARBA" id="ARBA00004236"/>
    </source>
</evidence>
<feature type="domain" description="PKD/Chitinase" evidence="11">
    <location>
        <begin position="698"/>
        <end position="789"/>
    </location>
</feature>
<dbReference type="Gene3D" id="2.60.40.10">
    <property type="entry name" value="Immunoglobulins"/>
    <property type="match status" value="5"/>
</dbReference>
<dbReference type="GO" id="GO:0005886">
    <property type="term" value="C:plasma membrane"/>
    <property type="evidence" value="ECO:0007669"/>
    <property type="project" value="UniProtKB-SubCell"/>
</dbReference>
<evidence type="ECO:0000256" key="10">
    <source>
        <dbReference type="SAM" id="SignalP"/>
    </source>
</evidence>
<evidence type="ECO:0000256" key="7">
    <source>
        <dbReference type="ARBA" id="ARBA00023180"/>
    </source>
</evidence>
<evidence type="ECO:0000256" key="8">
    <source>
        <dbReference type="SAM" id="MobiDB-lite"/>
    </source>
</evidence>
<dbReference type="OMA" id="AYVIPDE"/>
<feature type="domain" description="PKD/Chitinase" evidence="11">
    <location>
        <begin position="608"/>
        <end position="692"/>
    </location>
</feature>
<evidence type="ECO:0000256" key="2">
    <source>
        <dbReference type="ARBA" id="ARBA00022475"/>
    </source>
</evidence>
<dbReference type="FunCoup" id="A0A7R8UF92">
    <property type="interactions" value="759"/>
</dbReference>
<keyword evidence="6 9" id="KW-0472">Membrane</keyword>
<name>A0A7R8UF92_HERIL</name>
<evidence type="ECO:0000256" key="6">
    <source>
        <dbReference type="ARBA" id="ARBA00023136"/>
    </source>
</evidence>
<dbReference type="Pfam" id="PF23597">
    <property type="entry name" value="KIAA0319_N"/>
    <property type="match status" value="1"/>
</dbReference>
<dbReference type="InParanoid" id="A0A7R8UF92"/>
<evidence type="ECO:0000259" key="11">
    <source>
        <dbReference type="SMART" id="SM00089"/>
    </source>
</evidence>
<keyword evidence="5 9" id="KW-1133">Transmembrane helix</keyword>
<dbReference type="FunFam" id="2.60.40.10:FF:001655">
    <property type="entry name" value="Blast:Dyslexia-associated protein KIAA0319"/>
    <property type="match status" value="1"/>
</dbReference>
<keyword evidence="7" id="KW-0325">Glycoprotein</keyword>
<feature type="compositionally biased region" description="Basic and acidic residues" evidence="8">
    <location>
        <begin position="293"/>
        <end position="304"/>
    </location>
</feature>
<dbReference type="PANTHER" id="PTHR46182">
    <property type="entry name" value="FI19480P1"/>
    <property type="match status" value="1"/>
</dbReference>
<dbReference type="FunFam" id="2.60.40.10:FF:000257">
    <property type="entry name" value="Dyslexia-associated protein KIAA0319-like"/>
    <property type="match status" value="1"/>
</dbReference>
<evidence type="ECO:0000256" key="9">
    <source>
        <dbReference type="SAM" id="Phobius"/>
    </source>
</evidence>
<keyword evidence="2" id="KW-1003">Cell membrane</keyword>
<dbReference type="GO" id="GO:0031410">
    <property type="term" value="C:cytoplasmic vesicle"/>
    <property type="evidence" value="ECO:0007669"/>
    <property type="project" value="TreeGrafter"/>
</dbReference>
<dbReference type="InterPro" id="IPR013980">
    <property type="entry name" value="MANSC_dom"/>
</dbReference>
<dbReference type="Proteomes" id="UP000594454">
    <property type="component" value="Chromosome 1"/>
</dbReference>
<keyword evidence="4" id="KW-0677">Repeat</keyword>
<dbReference type="FunFam" id="2.60.40.10:FF:000061">
    <property type="entry name" value="Dyslexia-associated protein KIAA0319 homolog"/>
    <property type="match status" value="2"/>
</dbReference>